<dbReference type="EMBL" id="MZGT01000014">
    <property type="protein sequence ID" value="OPJ64068.1"/>
    <property type="molecule type" value="Genomic_DNA"/>
</dbReference>
<protein>
    <submittedName>
        <fullName evidence="1">Uncharacterized protein</fullName>
    </submittedName>
</protein>
<keyword evidence="2" id="KW-1185">Reference proteome</keyword>
<proteinExistence type="predicted"/>
<gene>
    <name evidence="1" type="ORF">CLCHR_13220</name>
</gene>
<reference evidence="1 2" key="1">
    <citation type="submission" date="2017-03" db="EMBL/GenBank/DDBJ databases">
        <title>Genome sequence of Clostridium chromiireducens DSM 23318.</title>
        <authorList>
            <person name="Poehlein A."/>
            <person name="Daniel R."/>
        </authorList>
    </citation>
    <scope>NUCLEOTIDE SEQUENCE [LARGE SCALE GENOMIC DNA]</scope>
    <source>
        <strain evidence="1 2">DSM 23318</strain>
    </source>
</reference>
<organism evidence="1 2">
    <name type="scientific">Clostridium chromiireducens</name>
    <dbReference type="NCBI Taxonomy" id="225345"/>
    <lineage>
        <taxon>Bacteria</taxon>
        <taxon>Bacillati</taxon>
        <taxon>Bacillota</taxon>
        <taxon>Clostridia</taxon>
        <taxon>Eubacteriales</taxon>
        <taxon>Clostridiaceae</taxon>
        <taxon>Clostridium</taxon>
    </lineage>
</organism>
<evidence type="ECO:0000313" key="2">
    <source>
        <dbReference type="Proteomes" id="UP000191056"/>
    </source>
</evidence>
<dbReference type="Proteomes" id="UP000191056">
    <property type="component" value="Unassembled WGS sequence"/>
</dbReference>
<dbReference type="AlphaFoldDB" id="A0A1V4IVI3"/>
<dbReference type="STRING" id="225345.CLCHR_13220"/>
<name>A0A1V4IVI3_9CLOT</name>
<sequence length="29" mass="3355">MKQRIIIPINLVELIHERGESLGFGSYKL</sequence>
<accession>A0A1V4IVI3</accession>
<comment type="caution">
    <text evidence="1">The sequence shown here is derived from an EMBL/GenBank/DDBJ whole genome shotgun (WGS) entry which is preliminary data.</text>
</comment>
<evidence type="ECO:0000313" key="1">
    <source>
        <dbReference type="EMBL" id="OPJ64068.1"/>
    </source>
</evidence>